<evidence type="ECO:0000259" key="4">
    <source>
        <dbReference type="Pfam" id="PF13193"/>
    </source>
</evidence>
<dbReference type="GO" id="GO:0016405">
    <property type="term" value="F:CoA-ligase activity"/>
    <property type="evidence" value="ECO:0007669"/>
    <property type="project" value="TreeGrafter"/>
</dbReference>
<dbReference type="EMBL" id="CP002117">
    <property type="protein sequence ID" value="ADN36648.1"/>
    <property type="molecule type" value="Genomic_DNA"/>
</dbReference>
<evidence type="ECO:0000313" key="5">
    <source>
        <dbReference type="EMBL" id="ADN36648.1"/>
    </source>
</evidence>
<dbReference type="InterPro" id="IPR000873">
    <property type="entry name" value="AMP-dep_synth/lig_dom"/>
</dbReference>
<reference evidence="5 6" key="1">
    <citation type="journal article" date="2010" name="Stand. Genomic Sci.">
        <title>Complete genome sequence of Methanoplanus petrolearius type strain (SEBR 4847).</title>
        <authorList>
            <person name="Brambilla E."/>
            <person name="Djao O.D."/>
            <person name="Daligault H."/>
            <person name="Lapidus A."/>
            <person name="Lucas S."/>
            <person name="Hammon N."/>
            <person name="Nolan M."/>
            <person name="Tice H."/>
            <person name="Cheng J.F."/>
            <person name="Han C."/>
            <person name="Tapia R."/>
            <person name="Goodwin L."/>
            <person name="Pitluck S."/>
            <person name="Liolios K."/>
            <person name="Ivanova N."/>
            <person name="Mavromatis K."/>
            <person name="Mikhailova N."/>
            <person name="Pati A."/>
            <person name="Chen A."/>
            <person name="Palaniappan K."/>
            <person name="Land M."/>
            <person name="Hauser L."/>
            <person name="Chang Y.J."/>
            <person name="Jeffries C.D."/>
            <person name="Rohde M."/>
            <person name="Spring S."/>
            <person name="Sikorski J."/>
            <person name="Goker M."/>
            <person name="Woyke T."/>
            <person name="Bristow J."/>
            <person name="Eisen J.A."/>
            <person name="Markowitz V."/>
            <person name="Hugenholtz P."/>
            <person name="Kyrpides N.C."/>
            <person name="Klenk H.P."/>
        </authorList>
    </citation>
    <scope>NUCLEOTIDE SEQUENCE [LARGE SCALE GENOMIC DNA]</scope>
    <source>
        <strain evidence="6">DSM 11571 / OCM 486 / SEBR 4847</strain>
    </source>
</reference>
<dbReference type="Pfam" id="PF00501">
    <property type="entry name" value="AMP-binding"/>
    <property type="match status" value="1"/>
</dbReference>
<name>E1RIQ6_METP4</name>
<dbReference type="PANTHER" id="PTHR24096:SF149">
    <property type="entry name" value="AMP-BINDING DOMAIN-CONTAINING PROTEIN-RELATED"/>
    <property type="match status" value="1"/>
</dbReference>
<evidence type="ECO:0000256" key="1">
    <source>
        <dbReference type="ARBA" id="ARBA00006432"/>
    </source>
</evidence>
<dbReference type="InterPro" id="IPR045851">
    <property type="entry name" value="AMP-bd_C_sf"/>
</dbReference>
<comment type="similarity">
    <text evidence="1">Belongs to the ATP-dependent AMP-binding enzyme family.</text>
</comment>
<dbReference type="OrthoDB" id="35688at2157"/>
<evidence type="ECO:0000259" key="3">
    <source>
        <dbReference type="Pfam" id="PF00501"/>
    </source>
</evidence>
<dbReference type="GeneID" id="9744373"/>
<dbReference type="Pfam" id="PF13193">
    <property type="entry name" value="AMP-binding_C"/>
    <property type="match status" value="1"/>
</dbReference>
<dbReference type="InterPro" id="IPR025110">
    <property type="entry name" value="AMP-bd_C"/>
</dbReference>
<dbReference type="STRING" id="679926.Mpet_1896"/>
<dbReference type="Gene3D" id="3.40.50.12780">
    <property type="entry name" value="N-terminal domain of ligase-like"/>
    <property type="match status" value="1"/>
</dbReference>
<keyword evidence="6" id="KW-1185">Reference proteome</keyword>
<dbReference type="Proteomes" id="UP000006565">
    <property type="component" value="Chromosome"/>
</dbReference>
<dbReference type="Gene3D" id="3.30.300.30">
    <property type="match status" value="1"/>
</dbReference>
<dbReference type="InterPro" id="IPR042099">
    <property type="entry name" value="ANL_N_sf"/>
</dbReference>
<accession>E1RIQ6</accession>
<protein>
    <submittedName>
        <fullName evidence="5">AMP-dependent synthetase and ligase</fullName>
    </submittedName>
</protein>
<dbReference type="PANTHER" id="PTHR24096">
    <property type="entry name" value="LONG-CHAIN-FATTY-ACID--COA LIGASE"/>
    <property type="match status" value="1"/>
</dbReference>
<dbReference type="HOGENOM" id="CLU_000022_59_0_2"/>
<dbReference type="KEGG" id="mpi:Mpet_1896"/>
<dbReference type="AlphaFoldDB" id="E1RIQ6"/>
<proteinExistence type="inferred from homology"/>
<organism evidence="5 6">
    <name type="scientific">Methanolacinia petrolearia (strain DSM 11571 / OCM 486 / SEBR 4847)</name>
    <name type="common">Methanoplanus petrolearius</name>
    <dbReference type="NCBI Taxonomy" id="679926"/>
    <lineage>
        <taxon>Archaea</taxon>
        <taxon>Methanobacteriati</taxon>
        <taxon>Methanobacteriota</taxon>
        <taxon>Stenosarchaea group</taxon>
        <taxon>Methanomicrobia</taxon>
        <taxon>Methanomicrobiales</taxon>
        <taxon>Methanomicrobiaceae</taxon>
        <taxon>Methanolacinia</taxon>
    </lineage>
</organism>
<sequence>MPNCTTFIDNNLRLKDKPALICPSQNTSLTYGDLFEAVNRYSRILVSGGIEKGDRVCIYLPSSPDYLIFYLAIWRIGAVAVPLNIVLKPAEVRYMLENSGAKAIISDISGSDSVNEALSNGPNVRSYVMGSEEWNEMLSNAECLVRPVDCDFNDLCQLQYTSGTTGKQKGAMLSHGNWISAMDAECDVLSYYEDDVYLGIYPMAHVGVSWGISALRAGATWVVMEKFELGKYIDLIERYSATVVAGMPPVIHSLLKTPPGTEDRLKSAREMISGGGPLHHAIWKEFYSRFKIPVVNAYGLSETIVVGTGTAIRPEDYRYADEFRSVGKPVGYSELKIVDVNDPSTELEHMETGEIALRGPAVACGYWGMEEETKSVFLPDGWFLTGDIGHIDEDGMLSITDRKKDMIVMSGWKIYPTEVEKALIENPAIDDIAVFGCSDIHRGEVPVAVVVIKEGYEFDRSSMDEFARLRLAGYKVPREYYVVDSLPRVSGWKLLRRELVERYCGNN</sequence>
<evidence type="ECO:0000256" key="2">
    <source>
        <dbReference type="ARBA" id="ARBA00022598"/>
    </source>
</evidence>
<dbReference type="RefSeq" id="WP_013329825.1">
    <property type="nucleotide sequence ID" value="NC_014507.1"/>
</dbReference>
<feature type="domain" description="AMP-binding enzyme C-terminal" evidence="4">
    <location>
        <begin position="418"/>
        <end position="488"/>
    </location>
</feature>
<dbReference type="eggNOG" id="arCOG00856">
    <property type="taxonomic scope" value="Archaea"/>
</dbReference>
<keyword evidence="2 5" id="KW-0436">Ligase</keyword>
<evidence type="ECO:0000313" key="6">
    <source>
        <dbReference type="Proteomes" id="UP000006565"/>
    </source>
</evidence>
<gene>
    <name evidence="5" type="ordered locus">Mpet_1896</name>
</gene>
<dbReference type="SUPFAM" id="SSF56801">
    <property type="entry name" value="Acetyl-CoA synthetase-like"/>
    <property type="match status" value="1"/>
</dbReference>
<feature type="domain" description="AMP-dependent synthetase/ligase" evidence="3">
    <location>
        <begin position="13"/>
        <end position="367"/>
    </location>
</feature>